<protein>
    <recommendedName>
        <fullName evidence="4">Carboxypeptidase regulatory-like domain-containing protein</fullName>
    </recommendedName>
</protein>
<dbReference type="SUPFAM" id="SSF49464">
    <property type="entry name" value="Carboxypeptidase regulatory domain-like"/>
    <property type="match status" value="1"/>
</dbReference>
<dbReference type="InterPro" id="IPR008969">
    <property type="entry name" value="CarboxyPept-like_regulatory"/>
</dbReference>
<evidence type="ECO:0008006" key="4">
    <source>
        <dbReference type="Google" id="ProtNLM"/>
    </source>
</evidence>
<accession>A0AAU7CKV4</accession>
<dbReference type="Gene3D" id="2.60.40.1120">
    <property type="entry name" value="Carboxypeptidase-like, regulatory domain"/>
    <property type="match status" value="1"/>
</dbReference>
<keyword evidence="1" id="KW-0175">Coiled coil</keyword>
<organism evidence="3">
    <name type="scientific">Singulisphaera sp. Ch08</name>
    <dbReference type="NCBI Taxonomy" id="3120278"/>
    <lineage>
        <taxon>Bacteria</taxon>
        <taxon>Pseudomonadati</taxon>
        <taxon>Planctomycetota</taxon>
        <taxon>Planctomycetia</taxon>
        <taxon>Isosphaerales</taxon>
        <taxon>Isosphaeraceae</taxon>
        <taxon>Singulisphaera</taxon>
    </lineage>
</organism>
<proteinExistence type="predicted"/>
<feature type="coiled-coil region" evidence="1">
    <location>
        <begin position="81"/>
        <end position="127"/>
    </location>
</feature>
<feature type="transmembrane region" description="Helical" evidence="2">
    <location>
        <begin position="12"/>
        <end position="31"/>
    </location>
</feature>
<name>A0AAU7CKV4_9BACT</name>
<gene>
    <name evidence="3" type="ORF">V5E97_05980</name>
</gene>
<sequence>MRHDEGDRRNAAWIARFAFACGSILIIPGAGQTPQAESGEKSKVRPTEVQAAAKTAEDFKKAEQDLKYAEEMYAKQHIEEARLEEARRKLLELKVSALEEEILRGKISLARSDLARAEDRVDLARQMQENGGHAENWMTLEKVSLQQVKFRLEEAEIMLQVYMKYTRPRMEIAKQFLDEGEAAQRLALAALRNEDGAKVPPTHAVRETSPPKQAKSEWQKLAERRLEQRIAALRNELSLSRPEVKWHEDQVDFTRKLREIDYVTESQFSKEKLALQNVKDHLKEMQGKIEGLRQLPPEATQSKPFKNQVTIVDAPQAAAAIITLKGIAREKGTGQPVEGAWISLGAGISLHANGTVTDKDGRYKFVDLPKAEEYSLIGHPKPNDPYFITSSRVKLTNEDENTVNLDLDFVRGIPFRLRVLDKATGKALLNPATGRPFPGVIHYFPVTPNDPYKREVWGYSQTQENGAAAGAFDKSDEVGQDGEYRGAVLPGPGVLCFSTSSWAINGKGTDHKPSFFFPDGKDAVRILSQEKPPVSAIMVRIPGASHSLGIGLNQYEAIIAINPKDDAKEVAHDIRIDQPDAQK</sequence>
<keyword evidence="2" id="KW-1133">Transmembrane helix</keyword>
<dbReference type="EMBL" id="CP155447">
    <property type="protein sequence ID" value="XBH05567.1"/>
    <property type="molecule type" value="Genomic_DNA"/>
</dbReference>
<keyword evidence="2" id="KW-0472">Membrane</keyword>
<evidence type="ECO:0000313" key="3">
    <source>
        <dbReference type="EMBL" id="XBH05567.1"/>
    </source>
</evidence>
<evidence type="ECO:0000256" key="2">
    <source>
        <dbReference type="SAM" id="Phobius"/>
    </source>
</evidence>
<keyword evidence="2" id="KW-0812">Transmembrane</keyword>
<dbReference type="AlphaFoldDB" id="A0AAU7CKV4"/>
<reference evidence="3" key="1">
    <citation type="submission" date="2024-05" db="EMBL/GenBank/DDBJ databases">
        <title>Planctomycetes of the genus Singulisphaera possess chitinolytic capabilities.</title>
        <authorList>
            <person name="Ivanova A."/>
        </authorList>
    </citation>
    <scope>NUCLEOTIDE SEQUENCE</scope>
    <source>
        <strain evidence="3">Ch08T</strain>
    </source>
</reference>
<evidence type="ECO:0000256" key="1">
    <source>
        <dbReference type="SAM" id="Coils"/>
    </source>
</evidence>
<dbReference type="RefSeq" id="WP_406698394.1">
    <property type="nucleotide sequence ID" value="NZ_CP155447.1"/>
</dbReference>